<protein>
    <recommendedName>
        <fullName evidence="6">Transmembrane channel-like protein</fullName>
    </recommendedName>
</protein>
<dbReference type="Ensembl" id="ENSAMXT00005049511.1">
    <property type="protein sequence ID" value="ENSAMXP00005045561.1"/>
    <property type="gene ID" value="ENSAMXG00005021068.1"/>
</dbReference>
<feature type="transmembrane region" description="Helical" evidence="6">
    <location>
        <begin position="546"/>
        <end position="571"/>
    </location>
</feature>
<evidence type="ECO:0000313" key="9">
    <source>
        <dbReference type="Ensembl" id="ENSAMXP00005045561.1"/>
    </source>
</evidence>
<feature type="compositionally biased region" description="Basic and acidic residues" evidence="7">
    <location>
        <begin position="764"/>
        <end position="778"/>
    </location>
</feature>
<feature type="transmembrane region" description="Helical" evidence="6">
    <location>
        <begin position="592"/>
        <end position="616"/>
    </location>
</feature>
<accession>A0A8B9L3T1</accession>
<name>A0A8B9L3T1_ASTMX</name>
<feature type="transmembrane region" description="Helical" evidence="6">
    <location>
        <begin position="358"/>
        <end position="377"/>
    </location>
</feature>
<dbReference type="InterPro" id="IPR012496">
    <property type="entry name" value="TMC_dom"/>
</dbReference>
<comment type="similarity">
    <text evidence="2 6">Belongs to the TMC family.</text>
</comment>
<evidence type="ECO:0000256" key="2">
    <source>
        <dbReference type="ARBA" id="ARBA00006510"/>
    </source>
</evidence>
<organism evidence="9 10">
    <name type="scientific">Astyanax mexicanus</name>
    <name type="common">Blind cave fish</name>
    <name type="synonym">Astyanax fasciatus mexicanus</name>
    <dbReference type="NCBI Taxonomy" id="7994"/>
    <lineage>
        <taxon>Eukaryota</taxon>
        <taxon>Metazoa</taxon>
        <taxon>Chordata</taxon>
        <taxon>Craniata</taxon>
        <taxon>Vertebrata</taxon>
        <taxon>Euteleostomi</taxon>
        <taxon>Actinopterygii</taxon>
        <taxon>Neopterygii</taxon>
        <taxon>Teleostei</taxon>
        <taxon>Ostariophysi</taxon>
        <taxon>Characiformes</taxon>
        <taxon>Characoidei</taxon>
        <taxon>Acestrorhamphidae</taxon>
        <taxon>Acestrorhamphinae</taxon>
        <taxon>Astyanax</taxon>
    </lineage>
</organism>
<evidence type="ECO:0000259" key="8">
    <source>
        <dbReference type="Pfam" id="PF07810"/>
    </source>
</evidence>
<dbReference type="OMA" id="YIAVFYL"/>
<dbReference type="GO" id="GO:0005886">
    <property type="term" value="C:plasma membrane"/>
    <property type="evidence" value="ECO:0007669"/>
    <property type="project" value="InterPro"/>
</dbReference>
<evidence type="ECO:0000256" key="1">
    <source>
        <dbReference type="ARBA" id="ARBA00004141"/>
    </source>
</evidence>
<reference evidence="9" key="1">
    <citation type="submission" date="2025-08" db="UniProtKB">
        <authorList>
            <consortium name="Ensembl"/>
        </authorList>
    </citation>
    <scope>IDENTIFICATION</scope>
</reference>
<feature type="transmembrane region" description="Helical" evidence="6">
    <location>
        <begin position="660"/>
        <end position="682"/>
    </location>
</feature>
<feature type="transmembrane region" description="Helical" evidence="6">
    <location>
        <begin position="428"/>
        <end position="451"/>
    </location>
</feature>
<evidence type="ECO:0000256" key="4">
    <source>
        <dbReference type="ARBA" id="ARBA00022989"/>
    </source>
</evidence>
<evidence type="ECO:0000313" key="10">
    <source>
        <dbReference type="Proteomes" id="UP000694621"/>
    </source>
</evidence>
<feature type="transmembrane region" description="Helical" evidence="6">
    <location>
        <begin position="260"/>
        <end position="280"/>
    </location>
</feature>
<evidence type="ECO:0000256" key="7">
    <source>
        <dbReference type="SAM" id="MobiDB-lite"/>
    </source>
</evidence>
<feature type="transmembrane region" description="Helical" evidence="6">
    <location>
        <begin position="489"/>
        <end position="507"/>
    </location>
</feature>
<dbReference type="OrthoDB" id="1936208at2759"/>
<feature type="domain" description="TMC" evidence="8">
    <location>
        <begin position="480"/>
        <end position="589"/>
    </location>
</feature>
<keyword evidence="4 6" id="KW-1133">Transmembrane helix</keyword>
<dbReference type="Pfam" id="PF07810">
    <property type="entry name" value="TMC"/>
    <property type="match status" value="1"/>
</dbReference>
<feature type="transmembrane region" description="Helical" evidence="6">
    <location>
        <begin position="287"/>
        <end position="307"/>
    </location>
</feature>
<dbReference type="Proteomes" id="UP000694621">
    <property type="component" value="Unplaced"/>
</dbReference>
<feature type="transmembrane region" description="Helical" evidence="6">
    <location>
        <begin position="220"/>
        <end position="240"/>
    </location>
</feature>
<keyword evidence="3 6" id="KW-0812">Transmembrane</keyword>
<dbReference type="InterPro" id="IPR038900">
    <property type="entry name" value="TMC"/>
</dbReference>
<feature type="transmembrane region" description="Helical" evidence="6">
    <location>
        <begin position="389"/>
        <end position="408"/>
    </location>
</feature>
<dbReference type="GO" id="GO:0008381">
    <property type="term" value="F:mechanosensitive monoatomic ion channel activity"/>
    <property type="evidence" value="ECO:0007669"/>
    <property type="project" value="TreeGrafter"/>
</dbReference>
<feature type="region of interest" description="Disordered" evidence="7">
    <location>
        <begin position="1"/>
        <end position="54"/>
    </location>
</feature>
<evidence type="ECO:0000256" key="6">
    <source>
        <dbReference type="RuleBase" id="RU310713"/>
    </source>
</evidence>
<dbReference type="PANTHER" id="PTHR23302">
    <property type="entry name" value="TRANSMEMBRANE CHANNEL-RELATED"/>
    <property type="match status" value="1"/>
</dbReference>
<sequence length="778" mass="88617">MELREFDGSQPEGTFYNDFPDPYGPKVHQHISNFDDDYSPQSSLRYRGPTVPQENTTAVQFDWSSRPDESDDEESHQPQNLRELPLHMGLKRAIWQVQQMRVPVVTRWGSWRIHQHKAFLRFWEDAKDVLAKVVLWRKTTHKIGGHFGGGVQSYFLFLRFLVVLNFLSFLLMAGFVIIPSIVFHSIANISSSIDLLPTVNLTRVGVCLRYDHTPDALTAFYTYFLDLLSGTGFMEYSYMFYGFYNNTMVISSGFSYNVPLAYLLTAAFYFLFCLTCIIVRMGSVTQVMVAAGGAAAGGYSALIFTGWDYGLQGERATTLKQKNLRYQLQVDLEEERINKMAASLTLTQTVGLYSLRTFLQLVVLAMIGGAFLGIAAATQFSQSQQQQGFVGLLLEYLPSIVITTSNFVVPMLCDKVALFEKYSPSTTIILALLRAVFLRLVSLGVLLYTLWNQITCNGDVSDRSTTDCATCSYNNLQYQCWETRVGQEMYKLTLFDFLITIAMLVFVEFPRRMVVDHCSCKLAQWVGRQEFLVPTNVLALVYGQTVVWTGALFCPLLPLINTVKFIIIFYCKKITLFQNCRPALRTFRSTSSSFFFFLVLLFGWGLSSVVLVYSVATIHPSYGCGPFRFSPTMWSVVPKSFHSLSNTTQEFLLYVGSQAFSIPLFISSCVFLCYVAALASVYGKTVALLKNQYKMEGRDKQFLVKQIKELSTGLPKEEQEQEPKTQQPQREGQAQWDTTPHWREQQNPAFEPEEEMMTEPSAFYRDDLEHHSLRYREG</sequence>
<dbReference type="AlphaFoldDB" id="A0A8B9L3T1"/>
<dbReference type="PANTHER" id="PTHR23302:SF45">
    <property type="entry name" value="TRANSMEMBRANE CHANNEL-LIKE PROTEIN 4"/>
    <property type="match status" value="1"/>
</dbReference>
<evidence type="ECO:0000256" key="3">
    <source>
        <dbReference type="ARBA" id="ARBA00022692"/>
    </source>
</evidence>
<evidence type="ECO:0000256" key="5">
    <source>
        <dbReference type="ARBA" id="ARBA00023136"/>
    </source>
</evidence>
<feature type="transmembrane region" description="Helical" evidence="6">
    <location>
        <begin position="156"/>
        <end position="183"/>
    </location>
</feature>
<comment type="subcellular location">
    <subcellularLocation>
        <location evidence="1 6">Membrane</location>
        <topology evidence="1 6">Multi-pass membrane protein</topology>
    </subcellularLocation>
</comment>
<proteinExistence type="inferred from homology"/>
<feature type="region of interest" description="Disordered" evidence="7">
    <location>
        <begin position="713"/>
        <end position="778"/>
    </location>
</feature>
<keyword evidence="5 6" id="KW-0472">Membrane</keyword>